<evidence type="ECO:0000313" key="1">
    <source>
        <dbReference type="EMBL" id="GIY40671.1"/>
    </source>
</evidence>
<reference evidence="1 2" key="1">
    <citation type="submission" date="2021-06" db="EMBL/GenBank/DDBJ databases">
        <title>Caerostris darwini draft genome.</title>
        <authorList>
            <person name="Kono N."/>
            <person name="Arakawa K."/>
        </authorList>
    </citation>
    <scope>NUCLEOTIDE SEQUENCE [LARGE SCALE GENOMIC DNA]</scope>
</reference>
<sequence>MASQRLSQKNAFCITWILENFDYCLSRQLQDIESPDFIVDTMEKTRWRLSVFPWPHLGRVDCWLHRVKESEGPSNIEVEFQFEVLAVDGSTLTSHVGKSSFQKGVRSSRFNFQICKQIFTSNKSSYLPDGKLTVRCTMRKSNGYMETTTCLARTIMGVKRRSFDWEFSYCNLLKAEKLTYRIEPASEDEIDIALHLSVCREESCDNMNIALDAECKTPIDFRFKYALFDASGNCLKCAEKDLHFRVFNQDGKFQLLSLEKEQFEKIRSSPNDHFTLQCDCGYTTKITHHQIENIGQSQDSRRAQEHPHPSLTEITLSKPLNTLKDHLSSLHIIKGFQSSITKLTWNVSSISAHAA</sequence>
<gene>
    <name evidence="1" type="primary">spop-b_9</name>
    <name evidence="1" type="ORF">CDAR_183041</name>
</gene>
<accession>A0AAV4T5A1</accession>
<name>A0AAV4T5A1_9ARAC</name>
<dbReference type="SUPFAM" id="SSF49599">
    <property type="entry name" value="TRAF domain-like"/>
    <property type="match status" value="1"/>
</dbReference>
<dbReference type="Proteomes" id="UP001054837">
    <property type="component" value="Unassembled WGS sequence"/>
</dbReference>
<evidence type="ECO:0000313" key="2">
    <source>
        <dbReference type="Proteomes" id="UP001054837"/>
    </source>
</evidence>
<comment type="caution">
    <text evidence="1">The sequence shown here is derived from an EMBL/GenBank/DDBJ whole genome shotgun (WGS) entry which is preliminary data.</text>
</comment>
<dbReference type="AlphaFoldDB" id="A0AAV4T5A1"/>
<protein>
    <submittedName>
        <fullName evidence="1">Speckle-type POZ protein B</fullName>
    </submittedName>
</protein>
<keyword evidence="2" id="KW-1185">Reference proteome</keyword>
<proteinExistence type="predicted"/>
<dbReference type="Gene3D" id="2.60.210.10">
    <property type="entry name" value="Apoptosis, Tumor Necrosis Factor Receptor Associated Protein 2, Chain A"/>
    <property type="match status" value="1"/>
</dbReference>
<organism evidence="1 2">
    <name type="scientific">Caerostris darwini</name>
    <dbReference type="NCBI Taxonomy" id="1538125"/>
    <lineage>
        <taxon>Eukaryota</taxon>
        <taxon>Metazoa</taxon>
        <taxon>Ecdysozoa</taxon>
        <taxon>Arthropoda</taxon>
        <taxon>Chelicerata</taxon>
        <taxon>Arachnida</taxon>
        <taxon>Araneae</taxon>
        <taxon>Araneomorphae</taxon>
        <taxon>Entelegynae</taxon>
        <taxon>Araneoidea</taxon>
        <taxon>Araneidae</taxon>
        <taxon>Caerostris</taxon>
    </lineage>
</organism>
<dbReference type="InterPro" id="IPR008974">
    <property type="entry name" value="TRAF-like"/>
</dbReference>
<dbReference type="EMBL" id="BPLQ01008976">
    <property type="protein sequence ID" value="GIY40671.1"/>
    <property type="molecule type" value="Genomic_DNA"/>
</dbReference>